<evidence type="ECO:0000256" key="3">
    <source>
        <dbReference type="ARBA" id="ARBA00018787"/>
    </source>
</evidence>
<dbReference type="PANTHER" id="PTHR35794:SF2">
    <property type="entry name" value="CELL DIVISION PROTEIN DIVIVA"/>
    <property type="match status" value="1"/>
</dbReference>
<comment type="subcellular location">
    <subcellularLocation>
        <location evidence="1">Cytoplasm</location>
    </subcellularLocation>
</comment>
<evidence type="ECO:0000256" key="5">
    <source>
        <dbReference type="ARBA" id="ARBA00022618"/>
    </source>
</evidence>
<evidence type="ECO:0000256" key="6">
    <source>
        <dbReference type="ARBA" id="ARBA00023054"/>
    </source>
</evidence>
<dbReference type="NCBIfam" id="TIGR03544">
    <property type="entry name" value="DivI1A_domain"/>
    <property type="match status" value="1"/>
</dbReference>
<dbReference type="PANTHER" id="PTHR35794">
    <property type="entry name" value="CELL DIVISION PROTEIN DIVIVA"/>
    <property type="match status" value="1"/>
</dbReference>
<dbReference type="RefSeq" id="WP_068168647.1">
    <property type="nucleotide sequence ID" value="NZ_BAAAHX010000002.1"/>
</dbReference>
<evidence type="ECO:0000256" key="4">
    <source>
        <dbReference type="ARBA" id="ARBA00022490"/>
    </source>
</evidence>
<evidence type="ECO:0000256" key="1">
    <source>
        <dbReference type="ARBA" id="ARBA00004496"/>
    </source>
</evidence>
<proteinExistence type="inferred from homology"/>
<dbReference type="AlphaFoldDB" id="A0A7H2BHQ3"/>
<evidence type="ECO:0000256" key="8">
    <source>
        <dbReference type="ARBA" id="ARBA00031737"/>
    </source>
</evidence>
<keyword evidence="7" id="KW-0131">Cell cycle</keyword>
<feature type="coiled-coil region" evidence="9">
    <location>
        <begin position="31"/>
        <end position="65"/>
    </location>
</feature>
<comment type="similarity">
    <text evidence="2">Belongs to the DivIVA family.</text>
</comment>
<keyword evidence="4" id="KW-0963">Cytoplasm</keyword>
<evidence type="ECO:0000313" key="11">
    <source>
        <dbReference type="Proteomes" id="UP000516421"/>
    </source>
</evidence>
<dbReference type="InterPro" id="IPR007793">
    <property type="entry name" value="DivIVA_fam"/>
</dbReference>
<gene>
    <name evidence="10" type="ORF">IDM48_07170</name>
</gene>
<sequence length="210" mass="23096">MALTPEEVINKRFQATKFKEGYNPEEVDDFLDEIVIELRRLNAENSSLKRQLDDAEVRAAQAEATSVSTFSDDDFIVADEPAAEEVHAVEEGPAQEAPEAASAGTSSAAALLAMAQKVHDDYVLEGQREKDRLLAEGREEASSLLTSAQEERAQVLGDLDATKSSLESSVAQLRQFEQQYRSGLRAYLEDQLVGLESTPLVESEIVQHNN</sequence>
<dbReference type="GO" id="GO:0051301">
    <property type="term" value="P:cell division"/>
    <property type="evidence" value="ECO:0007669"/>
    <property type="project" value="UniProtKB-KW"/>
</dbReference>
<accession>A0A7H2BHQ3</accession>
<evidence type="ECO:0000256" key="9">
    <source>
        <dbReference type="SAM" id="Coils"/>
    </source>
</evidence>
<name>A0A7H2BHQ3_9MICC</name>
<evidence type="ECO:0000256" key="7">
    <source>
        <dbReference type="ARBA" id="ARBA00023306"/>
    </source>
</evidence>
<dbReference type="EMBL" id="CP061538">
    <property type="protein sequence ID" value="QNV39199.1"/>
    <property type="molecule type" value="Genomic_DNA"/>
</dbReference>
<dbReference type="Proteomes" id="UP000516421">
    <property type="component" value="Chromosome"/>
</dbReference>
<organism evidence="10 11">
    <name type="scientific">Rothia amarae</name>
    <dbReference type="NCBI Taxonomy" id="169480"/>
    <lineage>
        <taxon>Bacteria</taxon>
        <taxon>Bacillati</taxon>
        <taxon>Actinomycetota</taxon>
        <taxon>Actinomycetes</taxon>
        <taxon>Micrococcales</taxon>
        <taxon>Micrococcaceae</taxon>
        <taxon>Rothia</taxon>
    </lineage>
</organism>
<reference evidence="10 11" key="1">
    <citation type="submission" date="2020-09" db="EMBL/GenBank/DDBJ databases">
        <title>Investigation of environmental microbe.</title>
        <authorList>
            <person name="Ou Y."/>
            <person name="Kang Q."/>
        </authorList>
    </citation>
    <scope>NUCLEOTIDE SEQUENCE [LARGE SCALE GENOMIC DNA]</scope>
    <source>
        <strain evidence="10 11">KJZ-9</strain>
    </source>
</reference>
<evidence type="ECO:0000256" key="2">
    <source>
        <dbReference type="ARBA" id="ARBA00009008"/>
    </source>
</evidence>
<dbReference type="GO" id="GO:0005737">
    <property type="term" value="C:cytoplasm"/>
    <property type="evidence" value="ECO:0007669"/>
    <property type="project" value="UniProtKB-SubCell"/>
</dbReference>
<evidence type="ECO:0000313" key="10">
    <source>
        <dbReference type="EMBL" id="QNV39199.1"/>
    </source>
</evidence>
<protein>
    <recommendedName>
        <fullName evidence="3">Cell wall synthesis protein Wag31</fullName>
    </recommendedName>
    <alternativeName>
        <fullName evidence="8">Antigen 84</fullName>
    </alternativeName>
</protein>
<dbReference type="Gene3D" id="6.10.250.660">
    <property type="match status" value="1"/>
</dbReference>
<keyword evidence="6 9" id="KW-0175">Coiled coil</keyword>
<keyword evidence="11" id="KW-1185">Reference proteome</keyword>
<dbReference type="Pfam" id="PF05103">
    <property type="entry name" value="DivIVA"/>
    <property type="match status" value="1"/>
</dbReference>
<dbReference type="InterPro" id="IPR019933">
    <property type="entry name" value="DivIVA_domain"/>
</dbReference>
<keyword evidence="5" id="KW-0132">Cell division</keyword>
<dbReference type="KEGG" id="rama:IDM48_07170"/>